<gene>
    <name evidence="1" type="ORF">MYCFIDRAFT_210575</name>
</gene>
<sequence length="179" mass="21072">MRCQTDLPACQRSIAEQSKDPLKSRPEIGRIWFFDDIAQILPVLVRLALKVNHQSSEVFPRILEYQEEEAPPYRINTDDVYTSHRNPSMNGRAKDDRHCKDRETIMRDNRWRDQEAYRKQELRDEVRNALWSRDDGVYELQIGWEEGGLKSVPAAEREHRPSCKPWIRCLPVDLISLAV</sequence>
<dbReference type="GeneID" id="19337126"/>
<dbReference type="RefSeq" id="XP_007923863.1">
    <property type="nucleotide sequence ID" value="XM_007925672.1"/>
</dbReference>
<dbReference type="EMBL" id="KB446556">
    <property type="protein sequence ID" value="EME86670.1"/>
    <property type="molecule type" value="Genomic_DNA"/>
</dbReference>
<evidence type="ECO:0000313" key="1">
    <source>
        <dbReference type="EMBL" id="EME86670.1"/>
    </source>
</evidence>
<protein>
    <submittedName>
        <fullName evidence="1">Uncharacterized protein</fullName>
    </submittedName>
</protein>
<organism evidence="1 2">
    <name type="scientific">Pseudocercospora fijiensis (strain CIRAD86)</name>
    <name type="common">Black leaf streak disease fungus</name>
    <name type="synonym">Mycosphaerella fijiensis</name>
    <dbReference type="NCBI Taxonomy" id="383855"/>
    <lineage>
        <taxon>Eukaryota</taxon>
        <taxon>Fungi</taxon>
        <taxon>Dikarya</taxon>
        <taxon>Ascomycota</taxon>
        <taxon>Pezizomycotina</taxon>
        <taxon>Dothideomycetes</taxon>
        <taxon>Dothideomycetidae</taxon>
        <taxon>Mycosphaerellales</taxon>
        <taxon>Mycosphaerellaceae</taxon>
        <taxon>Pseudocercospora</taxon>
    </lineage>
</organism>
<dbReference type="AlphaFoldDB" id="M2Z9Z4"/>
<dbReference type="HOGENOM" id="CLU_1504085_0_0_1"/>
<reference evidence="1 2" key="1">
    <citation type="journal article" date="2012" name="PLoS Pathog.">
        <title>Diverse lifestyles and strategies of plant pathogenesis encoded in the genomes of eighteen Dothideomycetes fungi.</title>
        <authorList>
            <person name="Ohm R.A."/>
            <person name="Feau N."/>
            <person name="Henrissat B."/>
            <person name="Schoch C.L."/>
            <person name="Horwitz B.A."/>
            <person name="Barry K.W."/>
            <person name="Condon B.J."/>
            <person name="Copeland A.C."/>
            <person name="Dhillon B."/>
            <person name="Glaser F."/>
            <person name="Hesse C.N."/>
            <person name="Kosti I."/>
            <person name="LaButti K."/>
            <person name="Lindquist E.A."/>
            <person name="Lucas S."/>
            <person name="Salamov A.A."/>
            <person name="Bradshaw R.E."/>
            <person name="Ciuffetti L."/>
            <person name="Hamelin R.C."/>
            <person name="Kema G.H.J."/>
            <person name="Lawrence C."/>
            <person name="Scott J.A."/>
            <person name="Spatafora J.W."/>
            <person name="Turgeon B.G."/>
            <person name="de Wit P.J.G.M."/>
            <person name="Zhong S."/>
            <person name="Goodwin S.B."/>
            <person name="Grigoriev I.V."/>
        </authorList>
    </citation>
    <scope>NUCLEOTIDE SEQUENCE [LARGE SCALE GENOMIC DNA]</scope>
    <source>
        <strain evidence="1 2">CIRAD86</strain>
    </source>
</reference>
<name>M2Z9Z4_PSEFD</name>
<keyword evidence="2" id="KW-1185">Reference proteome</keyword>
<dbReference type="Proteomes" id="UP000016932">
    <property type="component" value="Unassembled WGS sequence"/>
</dbReference>
<proteinExistence type="predicted"/>
<dbReference type="KEGG" id="pfj:MYCFIDRAFT_210575"/>
<accession>M2Z9Z4</accession>
<evidence type="ECO:0000313" key="2">
    <source>
        <dbReference type="Proteomes" id="UP000016932"/>
    </source>
</evidence>
<dbReference type="VEuPathDB" id="FungiDB:MYCFIDRAFT_210575"/>